<dbReference type="InterPro" id="IPR040976">
    <property type="entry name" value="Pkinase_fungal"/>
</dbReference>
<dbReference type="EMBL" id="LR026991">
    <property type="protein sequence ID" value="VDB90537.1"/>
    <property type="molecule type" value="Genomic_DNA"/>
</dbReference>
<evidence type="ECO:0000313" key="2">
    <source>
        <dbReference type="EMBL" id="VDB90537.1"/>
    </source>
</evidence>
<keyword evidence="3" id="KW-1185">Reference proteome</keyword>
<dbReference type="Proteomes" id="UP000324639">
    <property type="component" value="Chromosome Bgt_-08"/>
</dbReference>
<sequence>MWDWLGFFRKNFLNQLTDQFNTSSEKFPSIIKEAEGSQLRCNYFRSSDECRMRGTDHGYQVDFLTKRIRSSNAHRHGNQWSDVRVLGEITKKSCADQRNEKFYQLSRLALQVFYTQPLRHFVYGFTAFE</sequence>
<name>A0A9X9QE58_BLUGR</name>
<dbReference type="Pfam" id="PF17667">
    <property type="entry name" value="Pkinase_fungal"/>
    <property type="match status" value="1"/>
</dbReference>
<accession>A0A9X9QE58</accession>
<organism evidence="2 3">
    <name type="scientific">Blumeria graminis f. sp. tritici</name>
    <dbReference type="NCBI Taxonomy" id="62690"/>
    <lineage>
        <taxon>Eukaryota</taxon>
        <taxon>Fungi</taxon>
        <taxon>Dikarya</taxon>
        <taxon>Ascomycota</taxon>
        <taxon>Pezizomycotina</taxon>
        <taxon>Leotiomycetes</taxon>
        <taxon>Erysiphales</taxon>
        <taxon>Erysiphaceae</taxon>
        <taxon>Blumeria</taxon>
    </lineage>
</organism>
<protein>
    <submittedName>
        <fullName evidence="2">Bgt-20742-3</fullName>
    </submittedName>
</protein>
<evidence type="ECO:0000259" key="1">
    <source>
        <dbReference type="Pfam" id="PF17667"/>
    </source>
</evidence>
<reference evidence="2 3" key="1">
    <citation type="submission" date="2018-08" db="EMBL/GenBank/DDBJ databases">
        <authorList>
            <person name="Muller C M."/>
        </authorList>
    </citation>
    <scope>NUCLEOTIDE SEQUENCE [LARGE SCALE GENOMIC DNA]</scope>
</reference>
<feature type="domain" description="Fungal-type protein kinase" evidence="1">
    <location>
        <begin position="61"/>
        <end position="127"/>
    </location>
</feature>
<dbReference type="AlphaFoldDB" id="A0A9X9QE58"/>
<gene>
    <name evidence="2" type="ORF">BGT96224V316_LOCUS5645</name>
</gene>
<evidence type="ECO:0000313" key="3">
    <source>
        <dbReference type="Proteomes" id="UP000324639"/>
    </source>
</evidence>
<proteinExistence type="predicted"/>